<reference evidence="2" key="1">
    <citation type="submission" date="2019-12" db="EMBL/GenBank/DDBJ databases">
        <title>Genome sequencing and annotation of Brassica cretica.</title>
        <authorList>
            <person name="Studholme D.J."/>
            <person name="Sarris P.F."/>
        </authorList>
    </citation>
    <scope>NUCLEOTIDE SEQUENCE</scope>
    <source>
        <strain evidence="2">PFS-102/07</strain>
        <tissue evidence="2">Leaf</tissue>
    </source>
</reference>
<feature type="region of interest" description="Disordered" evidence="1">
    <location>
        <begin position="309"/>
        <end position="340"/>
    </location>
</feature>
<dbReference type="EMBL" id="QGKY02000089">
    <property type="protein sequence ID" value="KAF2614619.1"/>
    <property type="molecule type" value="Genomic_DNA"/>
</dbReference>
<dbReference type="AlphaFoldDB" id="A0A8S9M9X6"/>
<name>A0A8S9M9X6_BRACR</name>
<evidence type="ECO:0000313" key="2">
    <source>
        <dbReference type="EMBL" id="KAF2614619.1"/>
    </source>
</evidence>
<organism evidence="2">
    <name type="scientific">Brassica cretica</name>
    <name type="common">Mustard</name>
    <dbReference type="NCBI Taxonomy" id="69181"/>
    <lineage>
        <taxon>Eukaryota</taxon>
        <taxon>Viridiplantae</taxon>
        <taxon>Streptophyta</taxon>
        <taxon>Embryophyta</taxon>
        <taxon>Tracheophyta</taxon>
        <taxon>Spermatophyta</taxon>
        <taxon>Magnoliopsida</taxon>
        <taxon>eudicotyledons</taxon>
        <taxon>Gunneridae</taxon>
        <taxon>Pentapetalae</taxon>
        <taxon>rosids</taxon>
        <taxon>malvids</taxon>
        <taxon>Brassicales</taxon>
        <taxon>Brassicaceae</taxon>
        <taxon>Brassiceae</taxon>
        <taxon>Brassica</taxon>
    </lineage>
</organism>
<proteinExistence type="predicted"/>
<protein>
    <submittedName>
        <fullName evidence="2">Uncharacterized protein</fullName>
    </submittedName>
</protein>
<sequence length="372" mass="42127">MANCLKNLAIKVVNLIVNEAHYHAASIASRSLPALERYQLSSFWKENGYKTTQKLAPLVFGLPEKEIDPPLLLEDCSYEIKDSSKKINIFCSPTTIRAVVQEGDMSGEHSLNPYIVWRYLRDMHRSPSAQPSELDMVARALRALERKPNKTRKQESKLQSFRKRFRILYGAATQKQRDYVDNVDLGGGQRIDSTEAREYLCARIQYLRDFPVTDLPLLDMYIRELQHHDDEVQVVSFFKYGLSSVSSSVSDPIKLDPLLHFLKPPLQNRLSLSKSLEISLNLSLSLSPPPPSPTIFTIASQSQILEQEKQASRILSHESKRPKREGNREGSSRRGVETAMAPTTVIETSEAVETCQQTEVINPSSIEKFVVP</sequence>
<comment type="caution">
    <text evidence="2">The sequence shown here is derived from an EMBL/GenBank/DDBJ whole genome shotgun (WGS) entry which is preliminary data.</text>
</comment>
<accession>A0A8S9M9X6</accession>
<gene>
    <name evidence="2" type="ORF">F2Q70_00008946</name>
</gene>
<feature type="compositionally biased region" description="Basic and acidic residues" evidence="1">
    <location>
        <begin position="309"/>
        <end position="336"/>
    </location>
</feature>
<evidence type="ECO:0000256" key="1">
    <source>
        <dbReference type="SAM" id="MobiDB-lite"/>
    </source>
</evidence>